<dbReference type="Proteomes" id="UP001279734">
    <property type="component" value="Unassembled WGS sequence"/>
</dbReference>
<organism evidence="1 2">
    <name type="scientific">Nepenthes gracilis</name>
    <name type="common">Slender pitcher plant</name>
    <dbReference type="NCBI Taxonomy" id="150966"/>
    <lineage>
        <taxon>Eukaryota</taxon>
        <taxon>Viridiplantae</taxon>
        <taxon>Streptophyta</taxon>
        <taxon>Embryophyta</taxon>
        <taxon>Tracheophyta</taxon>
        <taxon>Spermatophyta</taxon>
        <taxon>Magnoliopsida</taxon>
        <taxon>eudicotyledons</taxon>
        <taxon>Gunneridae</taxon>
        <taxon>Pentapetalae</taxon>
        <taxon>Caryophyllales</taxon>
        <taxon>Nepenthaceae</taxon>
        <taxon>Nepenthes</taxon>
    </lineage>
</organism>
<dbReference type="EMBL" id="BSYO01000002">
    <property type="protein sequence ID" value="GMH01008.1"/>
    <property type="molecule type" value="Genomic_DNA"/>
</dbReference>
<evidence type="ECO:0000313" key="1">
    <source>
        <dbReference type="EMBL" id="GMH01008.1"/>
    </source>
</evidence>
<protein>
    <submittedName>
        <fullName evidence="1">Uncharacterized protein</fullName>
    </submittedName>
</protein>
<proteinExistence type="predicted"/>
<name>A0AAD3RYH5_NEPGR</name>
<sequence length="137" mass="15296">MYGDPPKPNLLEWLPKRLVSNADAEETYQPCCSCKTNDCVVMFFSFLNRGRSHSSLRSPLSPLPPLDSMKSTGIPLTLPKKAINKVEATGGKHFDLDEQDKQKRSYTFGYGPSKVQGSWGPHPHYVDKIAATAFYAF</sequence>
<reference evidence="1" key="1">
    <citation type="submission" date="2023-05" db="EMBL/GenBank/DDBJ databases">
        <title>Nepenthes gracilis genome sequencing.</title>
        <authorList>
            <person name="Fukushima K."/>
        </authorList>
    </citation>
    <scope>NUCLEOTIDE SEQUENCE</scope>
    <source>
        <strain evidence="1">SING2019-196</strain>
    </source>
</reference>
<comment type="caution">
    <text evidence="1">The sequence shown here is derived from an EMBL/GenBank/DDBJ whole genome shotgun (WGS) entry which is preliminary data.</text>
</comment>
<accession>A0AAD3RYH5</accession>
<keyword evidence="2" id="KW-1185">Reference proteome</keyword>
<evidence type="ECO:0000313" key="2">
    <source>
        <dbReference type="Proteomes" id="UP001279734"/>
    </source>
</evidence>
<gene>
    <name evidence="1" type="ORF">Nepgr_002847</name>
</gene>
<dbReference type="AlphaFoldDB" id="A0AAD3RYH5"/>